<dbReference type="RefSeq" id="WP_345203757.1">
    <property type="nucleotide sequence ID" value="NZ_BAABHX010000003.1"/>
</dbReference>
<sequence length="106" mass="12604">MCPDYKQIYLDILQEKYPEKLENQLIKNKLNSLHSAVDILKFDELIFGKSSGSAEFKNQRLRSYDEESVLEILRYQKKNKMTNSDIANHFKISRNTIAKWKTIYKI</sequence>
<comment type="caution">
    <text evidence="1">The sequence shown here is derived from an EMBL/GenBank/DDBJ whole genome shotgun (WGS) entry which is preliminary data.</text>
</comment>
<evidence type="ECO:0008006" key="3">
    <source>
        <dbReference type="Google" id="ProtNLM"/>
    </source>
</evidence>
<gene>
    <name evidence="1" type="ORF">GCM10023210_22490</name>
</gene>
<dbReference type="InterPro" id="IPR010921">
    <property type="entry name" value="Trp_repressor/repl_initiator"/>
</dbReference>
<evidence type="ECO:0000313" key="2">
    <source>
        <dbReference type="Proteomes" id="UP001500353"/>
    </source>
</evidence>
<keyword evidence="2" id="KW-1185">Reference proteome</keyword>
<accession>A0ABP9MB89</accession>
<proteinExistence type="predicted"/>
<reference evidence="2" key="1">
    <citation type="journal article" date="2019" name="Int. J. Syst. Evol. Microbiol.">
        <title>The Global Catalogue of Microorganisms (GCM) 10K type strain sequencing project: providing services to taxonomists for standard genome sequencing and annotation.</title>
        <authorList>
            <consortium name="The Broad Institute Genomics Platform"/>
            <consortium name="The Broad Institute Genome Sequencing Center for Infectious Disease"/>
            <person name="Wu L."/>
            <person name="Ma J."/>
        </authorList>
    </citation>
    <scope>NUCLEOTIDE SEQUENCE [LARGE SCALE GENOMIC DNA]</scope>
    <source>
        <strain evidence="2">JCM 18019</strain>
    </source>
</reference>
<protein>
    <recommendedName>
        <fullName evidence="3">Transposase</fullName>
    </recommendedName>
</protein>
<dbReference type="EMBL" id="BAABHX010000003">
    <property type="protein sequence ID" value="GAA5092884.1"/>
    <property type="molecule type" value="Genomic_DNA"/>
</dbReference>
<dbReference type="Gene3D" id="1.10.10.60">
    <property type="entry name" value="Homeodomain-like"/>
    <property type="match status" value="1"/>
</dbReference>
<evidence type="ECO:0000313" key="1">
    <source>
        <dbReference type="EMBL" id="GAA5092884.1"/>
    </source>
</evidence>
<organism evidence="1 2">
    <name type="scientific">Chryseobacterium ginsengisoli</name>
    <dbReference type="NCBI Taxonomy" id="363853"/>
    <lineage>
        <taxon>Bacteria</taxon>
        <taxon>Pseudomonadati</taxon>
        <taxon>Bacteroidota</taxon>
        <taxon>Flavobacteriia</taxon>
        <taxon>Flavobacteriales</taxon>
        <taxon>Weeksellaceae</taxon>
        <taxon>Chryseobacterium group</taxon>
        <taxon>Chryseobacterium</taxon>
    </lineage>
</organism>
<dbReference type="SUPFAM" id="SSF48295">
    <property type="entry name" value="TrpR-like"/>
    <property type="match status" value="1"/>
</dbReference>
<dbReference type="Proteomes" id="UP001500353">
    <property type="component" value="Unassembled WGS sequence"/>
</dbReference>
<name>A0ABP9MB89_9FLAO</name>